<dbReference type="Proteomes" id="UP000287651">
    <property type="component" value="Unassembled WGS sequence"/>
</dbReference>
<proteinExistence type="predicted"/>
<accession>A0A426YN18</accession>
<reference evidence="1 2" key="1">
    <citation type="journal article" date="2014" name="Agronomy (Basel)">
        <title>A Draft Genome Sequence for Ensete ventricosum, the Drought-Tolerant Tree Against Hunger.</title>
        <authorList>
            <person name="Harrison J."/>
            <person name="Moore K.A."/>
            <person name="Paszkiewicz K."/>
            <person name="Jones T."/>
            <person name="Grant M."/>
            <person name="Ambacheew D."/>
            <person name="Muzemil S."/>
            <person name="Studholme D.J."/>
        </authorList>
    </citation>
    <scope>NUCLEOTIDE SEQUENCE [LARGE SCALE GENOMIC DNA]</scope>
</reference>
<organism evidence="1 2">
    <name type="scientific">Ensete ventricosum</name>
    <name type="common">Abyssinian banana</name>
    <name type="synonym">Musa ensete</name>
    <dbReference type="NCBI Taxonomy" id="4639"/>
    <lineage>
        <taxon>Eukaryota</taxon>
        <taxon>Viridiplantae</taxon>
        <taxon>Streptophyta</taxon>
        <taxon>Embryophyta</taxon>
        <taxon>Tracheophyta</taxon>
        <taxon>Spermatophyta</taxon>
        <taxon>Magnoliopsida</taxon>
        <taxon>Liliopsida</taxon>
        <taxon>Zingiberales</taxon>
        <taxon>Musaceae</taxon>
        <taxon>Ensete</taxon>
    </lineage>
</organism>
<gene>
    <name evidence="1" type="ORF">B296_00035475</name>
</gene>
<protein>
    <submittedName>
        <fullName evidence="1">Uncharacterized protein</fullName>
    </submittedName>
</protein>
<evidence type="ECO:0000313" key="1">
    <source>
        <dbReference type="EMBL" id="RRT53111.1"/>
    </source>
</evidence>
<comment type="caution">
    <text evidence="1">The sequence shown here is derived from an EMBL/GenBank/DDBJ whole genome shotgun (WGS) entry which is preliminary data.</text>
</comment>
<dbReference type="EMBL" id="AMZH03011305">
    <property type="protein sequence ID" value="RRT53111.1"/>
    <property type="molecule type" value="Genomic_DNA"/>
</dbReference>
<sequence>MAELYGGRAATAAWGEGVVRHTTLMSVEPGSVSPMIFLTLFSNYSSTHHTGHSDLMRNKVCMQEESTITPPVTKCSISSSCDLAGCRDPVAASMATSLISL</sequence>
<dbReference type="AlphaFoldDB" id="A0A426YN18"/>
<name>A0A426YN18_ENSVE</name>
<evidence type="ECO:0000313" key="2">
    <source>
        <dbReference type="Proteomes" id="UP000287651"/>
    </source>
</evidence>